<dbReference type="KEGG" id="mhf:MHF_0641"/>
<accession>F6FI65</accession>
<dbReference type="BioCyc" id="MHAE859194:G1GR7-633-MONOMER"/>
<organism evidence="2 3">
    <name type="scientific">Mycoplasma haemofelis (strain Ohio2)</name>
    <dbReference type="NCBI Taxonomy" id="859194"/>
    <lineage>
        <taxon>Bacteria</taxon>
        <taxon>Bacillati</taxon>
        <taxon>Mycoplasmatota</taxon>
        <taxon>Mollicutes</taxon>
        <taxon>Mycoplasmataceae</taxon>
        <taxon>Mycoplasma</taxon>
    </lineage>
</organism>
<evidence type="ECO:0000256" key="1">
    <source>
        <dbReference type="SAM" id="SignalP"/>
    </source>
</evidence>
<evidence type="ECO:0000313" key="3">
    <source>
        <dbReference type="Proteomes" id="UP000007952"/>
    </source>
</evidence>
<proteinExistence type="predicted"/>
<dbReference type="EMBL" id="CP002808">
    <property type="protein sequence ID" value="AEG72913.1"/>
    <property type="molecule type" value="Genomic_DNA"/>
</dbReference>
<feature type="signal peptide" evidence="1">
    <location>
        <begin position="1"/>
        <end position="18"/>
    </location>
</feature>
<gene>
    <name evidence="2" type="ordered locus">MHF_0641</name>
</gene>
<dbReference type="HOGENOM" id="CLU_2024146_0_0_14"/>
<reference key="2">
    <citation type="submission" date="2011-05" db="EMBL/GenBank/DDBJ databases">
        <title>The Genome of Mycoplasma haemofelis Strain Ohio2, a pathogenic hemoplasma of the cat.</title>
        <authorList>
            <person name="Santos A.P."/>
            <person name="Guimaraes A.M.S."/>
            <person name="SanMiguel P.J."/>
            <person name="Martin S.W."/>
            <person name="Messick J.B."/>
        </authorList>
    </citation>
    <scope>NUCLEOTIDE SEQUENCE</scope>
    <source>
        <strain>Ohio2</strain>
    </source>
</reference>
<keyword evidence="1" id="KW-0732">Signal</keyword>
<name>F6FI65_MYCHI</name>
<sequence length="130" mass="13617">MTGAFKLLLGGSAVTATAAAGAGLDSLGGSQSPKAPKDTIVKTMKVTTVPSCEVFLVESEGERKASVMGNLKALKESDPSNGELWTSLGEVCKNLVDKKVYVGNIGTPKKLTHQTRYQSMAWTIVPKSSS</sequence>
<dbReference type="AlphaFoldDB" id="F6FI65"/>
<reference evidence="2 3" key="1">
    <citation type="journal article" date="2011" name="J. Bacteriol.">
        <title>Complete genome sequences of two hemotropic Mycoplasmas, Mycoplasma haemofelis strain Ohio2 and Mycoplasma suis strain Illinois.</title>
        <authorList>
            <person name="Messick J.B."/>
            <person name="Santos A.P."/>
            <person name="Guimaraes A.M."/>
        </authorList>
    </citation>
    <scope>NUCLEOTIDE SEQUENCE [LARGE SCALE GENOMIC DNA]</scope>
    <source>
        <strain evidence="2 3">Ohio2</strain>
    </source>
</reference>
<evidence type="ECO:0000313" key="2">
    <source>
        <dbReference type="EMBL" id="AEG72913.1"/>
    </source>
</evidence>
<dbReference type="STRING" id="859194.MHF_0641"/>
<feature type="chain" id="PRO_5003339755" evidence="1">
    <location>
        <begin position="19"/>
        <end position="130"/>
    </location>
</feature>
<dbReference type="Proteomes" id="UP000007952">
    <property type="component" value="Chromosome"/>
</dbReference>
<protein>
    <submittedName>
        <fullName evidence="2">Uncharacterized protein</fullName>
    </submittedName>
</protein>